<feature type="domain" description="PucR C-terminal helix-turn-helix" evidence="3">
    <location>
        <begin position="477"/>
        <end position="535"/>
    </location>
</feature>
<reference evidence="6" key="1">
    <citation type="submission" date="2017-07" db="EMBL/GenBank/DDBJ databases">
        <title>Draft genome sequence of Effusibacillus lacus strain skLN1.</title>
        <authorList>
            <person name="Watanabe M."/>
            <person name="Kojima H."/>
            <person name="Fukui M."/>
        </authorList>
    </citation>
    <scope>NUCLEOTIDE SEQUENCE [LARGE SCALE GENOMIC DNA]</scope>
    <source>
        <strain evidence="6">skLN1</strain>
    </source>
</reference>
<dbReference type="OrthoDB" id="143422at2"/>
<evidence type="ECO:0000313" key="5">
    <source>
        <dbReference type="EMBL" id="GAX88606.1"/>
    </source>
</evidence>
<gene>
    <name evidence="5" type="ORF">EFBL_0218</name>
</gene>
<dbReference type="InterPro" id="IPR042070">
    <property type="entry name" value="PucR_C-HTH_sf"/>
</dbReference>
<dbReference type="PANTHER" id="PTHR33744">
    <property type="entry name" value="CARBOHYDRATE DIACID REGULATOR"/>
    <property type="match status" value="1"/>
</dbReference>
<dbReference type="Pfam" id="PF13556">
    <property type="entry name" value="HTH_30"/>
    <property type="match status" value="1"/>
</dbReference>
<feature type="domain" description="CdaR GGDEF-like" evidence="4">
    <location>
        <begin position="314"/>
        <end position="428"/>
    </location>
</feature>
<evidence type="ECO:0000259" key="3">
    <source>
        <dbReference type="Pfam" id="PF13556"/>
    </source>
</evidence>
<dbReference type="Pfam" id="PF17853">
    <property type="entry name" value="GGDEF_2"/>
    <property type="match status" value="1"/>
</dbReference>
<evidence type="ECO:0000259" key="4">
    <source>
        <dbReference type="Pfam" id="PF17853"/>
    </source>
</evidence>
<dbReference type="Gene3D" id="1.10.10.2840">
    <property type="entry name" value="PucR C-terminal helix-turn-helix domain"/>
    <property type="match status" value="1"/>
</dbReference>
<proteinExistence type="inferred from homology"/>
<accession>A0A292YHV0</accession>
<dbReference type="PANTHER" id="PTHR33744:SF1">
    <property type="entry name" value="DNA-BINDING TRANSCRIPTIONAL ACTIVATOR ADER"/>
    <property type="match status" value="1"/>
</dbReference>
<feature type="domain" description="Purine catabolism PurC-like" evidence="2">
    <location>
        <begin position="11"/>
        <end position="130"/>
    </location>
</feature>
<evidence type="ECO:0000256" key="1">
    <source>
        <dbReference type="ARBA" id="ARBA00006754"/>
    </source>
</evidence>
<dbReference type="InterPro" id="IPR012914">
    <property type="entry name" value="PucR_dom"/>
</dbReference>
<dbReference type="EMBL" id="BDUF01000004">
    <property type="protein sequence ID" value="GAX88606.1"/>
    <property type="molecule type" value="Genomic_DNA"/>
</dbReference>
<dbReference type="Proteomes" id="UP000217785">
    <property type="component" value="Unassembled WGS sequence"/>
</dbReference>
<dbReference type="RefSeq" id="WP_096180306.1">
    <property type="nucleotide sequence ID" value="NZ_BDUF01000004.1"/>
</dbReference>
<dbReference type="Pfam" id="PF07905">
    <property type="entry name" value="PucR"/>
    <property type="match status" value="1"/>
</dbReference>
<evidence type="ECO:0000259" key="2">
    <source>
        <dbReference type="Pfam" id="PF07905"/>
    </source>
</evidence>
<dbReference type="InterPro" id="IPR025736">
    <property type="entry name" value="PucR_C-HTH_dom"/>
</dbReference>
<comment type="caution">
    <text evidence="5">The sequence shown here is derived from an EMBL/GenBank/DDBJ whole genome shotgun (WGS) entry which is preliminary data.</text>
</comment>
<dbReference type="InterPro" id="IPR041522">
    <property type="entry name" value="CdaR_GGDEF"/>
</dbReference>
<dbReference type="InterPro" id="IPR051448">
    <property type="entry name" value="CdaR-like_regulators"/>
</dbReference>
<name>A0A292YHV0_9BACL</name>
<organism evidence="5 6">
    <name type="scientific">Effusibacillus lacus</name>
    <dbReference type="NCBI Taxonomy" id="1348429"/>
    <lineage>
        <taxon>Bacteria</taxon>
        <taxon>Bacillati</taxon>
        <taxon>Bacillota</taxon>
        <taxon>Bacilli</taxon>
        <taxon>Bacillales</taxon>
        <taxon>Alicyclobacillaceae</taxon>
        <taxon>Effusibacillus</taxon>
    </lineage>
</organism>
<evidence type="ECO:0000313" key="6">
    <source>
        <dbReference type="Proteomes" id="UP000217785"/>
    </source>
</evidence>
<sequence>MNKELKLTVADVLKRPLFQDAEVIAGSRGLSRPIRWVHILEAAESGSFLNGGELILSTGVGVGESREKRIEYLNELIRRKAVGLCIELGSYIPEIPPDMREIADHYEFPLLVFRRPVRFVDITLDLHENIVNRHIKALRELENYSRDLQRLTLQSNGLPRILAHFQSVTQTQTFFFPIDGSPVFAPSMNQTIETELTHILQKTLLQDPAPPNASLLPISERKQILYQPIAAMGHVLAYLGIILFEREPDEFLHLTLDYTSTAVAQLLLRRMFAQERALDNQTQLLDDILQGRVHREEDIRVSLGIKPGSTRPPQFVCFIMEAISGPIRPDAETDSPFHDLLVVFRSILSRHKFRPLLRGKGNRLYGLLLDTDQMSDRRLQCEKSLREIEQTCKQALDSNIKIRFGISRASSRYADARLHFQEAEQVLAFPSAGSPFFEDLGIYRLLLQIKDGYALNSFIDDYLGPLLQYDADHGSQLVLTLRVFLDQGCSKQDTADRLYIRRQTLYHRLDKISELLGDTFTSAEHRVSLELALRAYEMLQEPSK</sequence>
<dbReference type="AlphaFoldDB" id="A0A292YHV0"/>
<keyword evidence="6" id="KW-1185">Reference proteome</keyword>
<comment type="similarity">
    <text evidence="1">Belongs to the CdaR family.</text>
</comment>
<protein>
    <submittedName>
        <fullName evidence="5">Transcriptional regulator</fullName>
    </submittedName>
</protein>